<dbReference type="SUPFAM" id="SSF52540">
    <property type="entry name" value="P-loop containing nucleoside triphosphate hydrolases"/>
    <property type="match status" value="1"/>
</dbReference>
<evidence type="ECO:0000313" key="2">
    <source>
        <dbReference type="Proteomes" id="UP000006683"/>
    </source>
</evidence>
<evidence type="ECO:0000313" key="1">
    <source>
        <dbReference type="EMBL" id="ADN74398.1"/>
    </source>
</evidence>
<dbReference type="KEGG" id="fbl:Fbal_0184"/>
<proteinExistence type="predicted"/>
<dbReference type="OrthoDB" id="9811176at2"/>
<dbReference type="GeneID" id="67180424"/>
<reference evidence="1 2" key="1">
    <citation type="journal article" date="2010" name="Stand. Genomic Sci.">
        <title>Complete genome sequence of Ferrimonas balearica type strain (PAT).</title>
        <authorList>
            <person name="Nolan M."/>
            <person name="Sikorski J."/>
            <person name="Davenport K."/>
            <person name="Lucas S."/>
            <person name="Glavina Del Rio T."/>
            <person name="Tice H."/>
            <person name="Cheng J."/>
            <person name="Goodwin L."/>
            <person name="Pitluck S."/>
            <person name="Liolios K."/>
            <person name="Ivanova N."/>
            <person name="Mavromatis K."/>
            <person name="Ovchinnikova G."/>
            <person name="Pati A."/>
            <person name="Chen A."/>
            <person name="Palaniappan K."/>
            <person name="Land M."/>
            <person name="Hauser L."/>
            <person name="Chang Y."/>
            <person name="Jeffries C."/>
            <person name="Tapia R."/>
            <person name="Brettin T."/>
            <person name="Detter J."/>
            <person name="Han C."/>
            <person name="Yasawong M."/>
            <person name="Rohde M."/>
            <person name="Tindall B."/>
            <person name="Goker M."/>
            <person name="Woyke T."/>
            <person name="Bristow J."/>
            <person name="Eisen J."/>
            <person name="Markowitz V."/>
            <person name="Hugenholtz P."/>
            <person name="Kyrpides N."/>
            <person name="Klenk H."/>
            <person name="Lapidus A."/>
        </authorList>
    </citation>
    <scope>NUCLEOTIDE SEQUENCE [LARGE SCALE GENOMIC DNA]</scope>
    <source>
        <strain evidence="2">DSM 9799 / CCM 4581 / KCTC 23876 / PAT</strain>
    </source>
</reference>
<dbReference type="EMBL" id="CP002209">
    <property type="protein sequence ID" value="ADN74398.1"/>
    <property type="molecule type" value="Genomic_DNA"/>
</dbReference>
<keyword evidence="2" id="KW-1185">Reference proteome</keyword>
<dbReference type="Proteomes" id="UP000006683">
    <property type="component" value="Chromosome"/>
</dbReference>
<dbReference type="STRING" id="550540.Fbal_0184"/>
<dbReference type="Gene3D" id="3.40.50.300">
    <property type="entry name" value="P-loop containing nucleotide triphosphate hydrolases"/>
    <property type="match status" value="1"/>
</dbReference>
<gene>
    <name evidence="1" type="ordered locus">Fbal_0184</name>
</gene>
<sequence length="151" mass="16779">MKTRQGVRREHPGLWQQPGLDWQQVQTAPQGDDAGRLALARLAPQLADYSRAPRWLLLINPPAFDWKTVLADAGVDLSRVLQVRCDDDVAAQWALEQAVSGTTCAVALAWVPQLDARDRRRLELVSRRAHCPAFLFEVGQGSPLEIPSALH</sequence>
<dbReference type="eggNOG" id="COG5404">
    <property type="taxonomic scope" value="Bacteria"/>
</dbReference>
<evidence type="ECO:0008006" key="3">
    <source>
        <dbReference type="Google" id="ProtNLM"/>
    </source>
</evidence>
<protein>
    <recommendedName>
        <fullName evidence="3">SOS cell division inhibitor SulA</fullName>
    </recommendedName>
</protein>
<dbReference type="HOGENOM" id="CLU_1569639_0_0_6"/>
<dbReference type="InterPro" id="IPR027417">
    <property type="entry name" value="P-loop_NTPase"/>
</dbReference>
<name>E1SL04_FERBD</name>
<dbReference type="AlphaFoldDB" id="E1SL04"/>
<dbReference type="RefSeq" id="WP_013343704.1">
    <property type="nucleotide sequence ID" value="NC_014541.1"/>
</dbReference>
<accession>E1SL04</accession>
<organism evidence="1 2">
    <name type="scientific">Ferrimonas balearica (strain DSM 9799 / CCM 4581 / KCTC 23876 / PAT)</name>
    <dbReference type="NCBI Taxonomy" id="550540"/>
    <lineage>
        <taxon>Bacteria</taxon>
        <taxon>Pseudomonadati</taxon>
        <taxon>Pseudomonadota</taxon>
        <taxon>Gammaproteobacteria</taxon>
        <taxon>Alteromonadales</taxon>
        <taxon>Ferrimonadaceae</taxon>
        <taxon>Ferrimonas</taxon>
    </lineage>
</organism>